<dbReference type="GO" id="GO:0008237">
    <property type="term" value="F:metallopeptidase activity"/>
    <property type="evidence" value="ECO:0007669"/>
    <property type="project" value="UniProtKB-KW"/>
</dbReference>
<organism evidence="3 4">
    <name type="scientific">Colletotrichum sojae</name>
    <dbReference type="NCBI Taxonomy" id="2175907"/>
    <lineage>
        <taxon>Eukaryota</taxon>
        <taxon>Fungi</taxon>
        <taxon>Dikarya</taxon>
        <taxon>Ascomycota</taxon>
        <taxon>Pezizomycotina</taxon>
        <taxon>Sordariomycetes</taxon>
        <taxon>Hypocreomycetidae</taxon>
        <taxon>Glomerellales</taxon>
        <taxon>Glomerellaceae</taxon>
        <taxon>Colletotrichum</taxon>
        <taxon>Colletotrichum orchidearum species complex</taxon>
    </lineage>
</organism>
<feature type="region of interest" description="Disordered" evidence="1">
    <location>
        <begin position="269"/>
        <end position="304"/>
    </location>
</feature>
<feature type="region of interest" description="Disordered" evidence="1">
    <location>
        <begin position="116"/>
        <end position="137"/>
    </location>
</feature>
<dbReference type="GO" id="GO:0070628">
    <property type="term" value="F:proteasome binding"/>
    <property type="evidence" value="ECO:0007669"/>
    <property type="project" value="TreeGrafter"/>
</dbReference>
<dbReference type="InterPro" id="IPR013536">
    <property type="entry name" value="WLM_dom"/>
</dbReference>
<comment type="caution">
    <text evidence="3">The sequence shown here is derived from an EMBL/GenBank/DDBJ whole genome shotgun (WGS) entry which is preliminary data.</text>
</comment>
<dbReference type="Proteomes" id="UP000652219">
    <property type="component" value="Unassembled WGS sequence"/>
</dbReference>
<sequence>MAEAHIDESEYDSSEESEEVVTITLNHRNTPHMFKYPSDGTITHLSEDVHDALHIPPSNQKFIVPKLGLLKPPFKNPDMSLAELQDKKIMLMGVEAKEVESLQAASEFAARRNAARSAARRANRPSRRRDQAKAQADSTYTFLSVRPLAGLPRPERSLALLEKLKADPGIRAAMTKHKFSVGLLTEMEPLSNTQSNHEGTTRLLGLNRNQGEVIELRLRTDAHDGYRDYRTIRKTLCHELAHNVHGPHDRNFWDLCHQIEREVERADWKHGGQTVGQQPSYHAPHEEEEEFEDHGGWEGGDFVVGGNVADNRGLSRREILAKAAEERIRRMNTEGRDGGKPGGASS</sequence>
<feature type="compositionally biased region" description="Basic residues" evidence="1">
    <location>
        <begin position="118"/>
        <end position="127"/>
    </location>
</feature>
<keyword evidence="3" id="KW-0645">Protease</keyword>
<evidence type="ECO:0000256" key="1">
    <source>
        <dbReference type="SAM" id="MobiDB-lite"/>
    </source>
</evidence>
<dbReference type="SUPFAM" id="SSF54236">
    <property type="entry name" value="Ubiquitin-like"/>
    <property type="match status" value="1"/>
</dbReference>
<dbReference type="AlphaFoldDB" id="A0A8H6MWJ0"/>
<dbReference type="Gene3D" id="3.10.20.90">
    <property type="entry name" value="Phosphatidylinositol 3-kinase Catalytic Subunit, Chain A, domain 1"/>
    <property type="match status" value="1"/>
</dbReference>
<gene>
    <name evidence="3" type="ORF">CSOJ01_06075</name>
</gene>
<dbReference type="InterPro" id="IPR029071">
    <property type="entry name" value="Ubiquitin-like_domsf"/>
</dbReference>
<evidence type="ECO:0000313" key="3">
    <source>
        <dbReference type="EMBL" id="KAF6810860.1"/>
    </source>
</evidence>
<feature type="region of interest" description="Disordered" evidence="1">
    <location>
        <begin position="327"/>
        <end position="346"/>
    </location>
</feature>
<dbReference type="EMBL" id="WIGN01000081">
    <property type="protein sequence ID" value="KAF6810860.1"/>
    <property type="molecule type" value="Genomic_DNA"/>
</dbReference>
<dbReference type="Pfam" id="PF08325">
    <property type="entry name" value="WLM"/>
    <property type="match status" value="1"/>
</dbReference>
<keyword evidence="4" id="KW-1185">Reference proteome</keyword>
<dbReference type="PANTHER" id="PTHR47795">
    <property type="entry name" value="UBIQUITIN AND WLM DOMAIN-CONTAINING METALLOPROTEASE SPCC1442.07C"/>
    <property type="match status" value="1"/>
</dbReference>
<reference evidence="3 4" key="1">
    <citation type="journal article" date="2020" name="Phytopathology">
        <title>Genome Sequence Resources of Colletotrichum truncatum, C. plurivorum, C. musicola, and C. sojae: Four Species Pathogenic to Soybean (Glycine max).</title>
        <authorList>
            <person name="Rogerio F."/>
            <person name="Boufleur T.R."/>
            <person name="Ciampi-Guillardi M."/>
            <person name="Sukno S.A."/>
            <person name="Thon M.R."/>
            <person name="Massola Junior N.S."/>
            <person name="Baroncelli R."/>
        </authorList>
    </citation>
    <scope>NUCLEOTIDE SEQUENCE [LARGE SCALE GENOMIC DNA]</scope>
    <source>
        <strain evidence="3 4">LFN0009</strain>
    </source>
</reference>
<protein>
    <submittedName>
        <fullName evidence="3">Ubiquitin and WLM domain-containing metalloprotease</fullName>
    </submittedName>
</protein>
<evidence type="ECO:0000259" key="2">
    <source>
        <dbReference type="PROSITE" id="PS51397"/>
    </source>
</evidence>
<dbReference type="PROSITE" id="PS51397">
    <property type="entry name" value="WLM"/>
    <property type="match status" value="1"/>
</dbReference>
<feature type="domain" description="WLM" evidence="2">
    <location>
        <begin position="133"/>
        <end position="329"/>
    </location>
</feature>
<dbReference type="PANTHER" id="PTHR47795:SF1">
    <property type="entry name" value="DNA-DEPENDENT METALLOPROTEASE WSS1 HOMOLOG 2"/>
    <property type="match status" value="1"/>
</dbReference>
<evidence type="ECO:0000313" key="4">
    <source>
        <dbReference type="Proteomes" id="UP000652219"/>
    </source>
</evidence>
<feature type="compositionally biased region" description="Basic and acidic residues" evidence="1">
    <location>
        <begin position="327"/>
        <end position="339"/>
    </location>
</feature>
<keyword evidence="3" id="KW-0378">Hydrolase</keyword>
<proteinExistence type="predicted"/>
<accession>A0A8H6MWJ0</accession>
<dbReference type="GO" id="GO:0006508">
    <property type="term" value="P:proteolysis"/>
    <property type="evidence" value="ECO:0007669"/>
    <property type="project" value="UniProtKB-KW"/>
</dbReference>
<name>A0A8H6MWJ0_9PEZI</name>
<keyword evidence="3" id="KW-0482">Metalloprotease</keyword>